<reference evidence="2" key="1">
    <citation type="submission" date="2020-11" db="EMBL/GenBank/DDBJ databases">
        <title>Sequencing the genomes of 1000 actinobacteria strains.</title>
        <authorList>
            <person name="Klenk H.-P."/>
        </authorList>
    </citation>
    <scope>NUCLEOTIDE SEQUENCE</scope>
    <source>
        <strain evidence="2">DSM 43175</strain>
    </source>
</reference>
<feature type="region of interest" description="Disordered" evidence="1">
    <location>
        <begin position="1"/>
        <end position="37"/>
    </location>
</feature>
<dbReference type="InterPro" id="IPR036237">
    <property type="entry name" value="Xyl_isomerase-like_sf"/>
</dbReference>
<dbReference type="RefSeq" id="WP_197011017.1">
    <property type="nucleotide sequence ID" value="NZ_BAABES010000031.1"/>
</dbReference>
<dbReference type="Gene3D" id="3.20.20.150">
    <property type="entry name" value="Divalent-metal-dependent TIM barrel enzymes"/>
    <property type="match status" value="1"/>
</dbReference>
<proteinExistence type="predicted"/>
<comment type="caution">
    <text evidence="2">The sequence shown here is derived from an EMBL/GenBank/DDBJ whole genome shotgun (WGS) entry which is preliminary data.</text>
</comment>
<feature type="compositionally biased region" description="Basic and acidic residues" evidence="1">
    <location>
        <begin position="7"/>
        <end position="16"/>
    </location>
</feature>
<dbReference type="AlphaFoldDB" id="A0A931GI78"/>
<accession>A0A931GI78</accession>
<feature type="compositionally biased region" description="Low complexity" evidence="1">
    <location>
        <begin position="28"/>
        <end position="37"/>
    </location>
</feature>
<evidence type="ECO:0000313" key="3">
    <source>
        <dbReference type="Proteomes" id="UP000614047"/>
    </source>
</evidence>
<dbReference type="SUPFAM" id="SSF51658">
    <property type="entry name" value="Xylose isomerase-like"/>
    <property type="match status" value="1"/>
</dbReference>
<dbReference type="Pfam" id="PF05114">
    <property type="entry name" value="MbnB_TglH_ChrH"/>
    <property type="match status" value="1"/>
</dbReference>
<dbReference type="Proteomes" id="UP000614047">
    <property type="component" value="Unassembled WGS sequence"/>
</dbReference>
<name>A0A931GI78_9ACTN</name>
<dbReference type="PANTHER" id="PTHR42194">
    <property type="entry name" value="UPF0276 PROTEIN HI_1600"/>
    <property type="match status" value="1"/>
</dbReference>
<evidence type="ECO:0000256" key="1">
    <source>
        <dbReference type="SAM" id="MobiDB-lite"/>
    </source>
</evidence>
<sequence length="311" mass="32789">MTGSAKGRGDTRRTADDGVGAPAGPGGALSVAPGTAPAPSGLPPLGVGLGWRPEIAGFVAELPGLRFTEVIAESVHHDHPAPDLLALRDRGAAVVPHGVRLSLGGAEPVAAERVAHLAACAELLRAPLVSEHIAFVRAGGIEAGHLLPVPRTRAALRVLTENVRRTQAELPVPLAVEPIAALFDWPDDEYEEGDFLTELLERTGALLLLDVANVYANARNRGRDPLELLDRLPLDRIAYCHVAGGVQEDGLYHDTHTAPVPPEVIDLIAELSSRRRPPGFLLERDGRYPPAGELRAELDAIAAASGHPPIT</sequence>
<gene>
    <name evidence="2" type="ORF">IW256_002391</name>
</gene>
<dbReference type="PANTHER" id="PTHR42194:SF1">
    <property type="entry name" value="UPF0276 PROTEIN HI_1600"/>
    <property type="match status" value="1"/>
</dbReference>
<dbReference type="InterPro" id="IPR007801">
    <property type="entry name" value="MbnB/TglH/ChrH"/>
</dbReference>
<organism evidence="2 3">
    <name type="scientific">Actinomadura viridis</name>
    <dbReference type="NCBI Taxonomy" id="58110"/>
    <lineage>
        <taxon>Bacteria</taxon>
        <taxon>Bacillati</taxon>
        <taxon>Actinomycetota</taxon>
        <taxon>Actinomycetes</taxon>
        <taxon>Streptosporangiales</taxon>
        <taxon>Thermomonosporaceae</taxon>
        <taxon>Actinomadura</taxon>
    </lineage>
</organism>
<keyword evidence="3" id="KW-1185">Reference proteome</keyword>
<dbReference type="EMBL" id="JADOUA010000001">
    <property type="protein sequence ID" value="MBG6088278.1"/>
    <property type="molecule type" value="Genomic_DNA"/>
</dbReference>
<dbReference type="NCBIfam" id="NF003818">
    <property type="entry name" value="PRK05409.1"/>
    <property type="match status" value="1"/>
</dbReference>
<evidence type="ECO:0000313" key="2">
    <source>
        <dbReference type="EMBL" id="MBG6088278.1"/>
    </source>
</evidence>
<protein>
    <submittedName>
        <fullName evidence="2">Uncharacterized protein (UPF0276 family)</fullName>
    </submittedName>
</protein>